<keyword evidence="3" id="KW-0963">Cytoplasm</keyword>
<dbReference type="HOGENOM" id="CLU_049215_2_1_6"/>
<comment type="subcellular location">
    <subcellularLocation>
        <location evidence="3">Cytoplasm</location>
    </subcellularLocation>
</comment>
<name>R4YSJ0_OLEAN</name>
<dbReference type="GO" id="GO:0005737">
    <property type="term" value="C:cytoplasm"/>
    <property type="evidence" value="ECO:0007669"/>
    <property type="project" value="UniProtKB-SubCell"/>
</dbReference>
<organism evidence="4 5">
    <name type="scientific">Oleispira antarctica RB-8</name>
    <dbReference type="NCBI Taxonomy" id="698738"/>
    <lineage>
        <taxon>Bacteria</taxon>
        <taxon>Pseudomonadati</taxon>
        <taxon>Pseudomonadota</taxon>
        <taxon>Gammaproteobacteria</taxon>
        <taxon>Oceanospirillales</taxon>
        <taxon>Oceanospirillaceae</taxon>
        <taxon>Oleispira</taxon>
    </lineage>
</organism>
<dbReference type="GO" id="GO:0016151">
    <property type="term" value="F:nickel cation binding"/>
    <property type="evidence" value="ECO:0007669"/>
    <property type="project" value="UniProtKB-UniRule"/>
</dbReference>
<evidence type="ECO:0000313" key="5">
    <source>
        <dbReference type="Proteomes" id="UP000032749"/>
    </source>
</evidence>
<dbReference type="Pfam" id="PF01730">
    <property type="entry name" value="UreF"/>
    <property type="match status" value="1"/>
</dbReference>
<evidence type="ECO:0000256" key="1">
    <source>
        <dbReference type="ARBA" id="ARBA00022988"/>
    </source>
</evidence>
<accession>R4YSJ0</accession>
<keyword evidence="2 3" id="KW-0143">Chaperone</keyword>
<keyword evidence="1 3" id="KW-0996">Nickel insertion</keyword>
<dbReference type="STRING" id="698738.OLEAN_C37240"/>
<comment type="subunit">
    <text evidence="3">UreD, UreF and UreG form a complex that acts as a GTP-hydrolysis-dependent molecular chaperone, activating the urease apoprotein by helping to assemble the nickel containing metallocenter of UreC. The UreE protein probably delivers the nickel.</text>
</comment>
<dbReference type="InterPro" id="IPR002639">
    <property type="entry name" value="UreF"/>
</dbReference>
<protein>
    <recommendedName>
        <fullName evidence="3">Urease accessory protein UreF</fullName>
    </recommendedName>
</protein>
<dbReference type="AlphaFoldDB" id="R4YSJ0"/>
<dbReference type="KEGG" id="oai:OLEAN_C37240"/>
<comment type="function">
    <text evidence="3">Required for maturation of urease via the functional incorporation of the urease nickel metallocenter.</text>
</comment>
<dbReference type="EMBL" id="FO203512">
    <property type="protein sequence ID" value="CCK77900.1"/>
    <property type="molecule type" value="Genomic_DNA"/>
</dbReference>
<evidence type="ECO:0000256" key="2">
    <source>
        <dbReference type="ARBA" id="ARBA00023186"/>
    </source>
</evidence>
<keyword evidence="5" id="KW-1185">Reference proteome</keyword>
<dbReference type="Gene3D" id="1.10.4190.10">
    <property type="entry name" value="Urease accessory protein UreF"/>
    <property type="match status" value="1"/>
</dbReference>
<dbReference type="HAMAP" id="MF_01385">
    <property type="entry name" value="UreF"/>
    <property type="match status" value="1"/>
</dbReference>
<dbReference type="InterPro" id="IPR038277">
    <property type="entry name" value="UreF_sf"/>
</dbReference>
<evidence type="ECO:0000313" key="4">
    <source>
        <dbReference type="EMBL" id="CCK77900.1"/>
    </source>
</evidence>
<dbReference type="PATRIC" id="fig|698738.3.peg.3875"/>
<gene>
    <name evidence="3 4" type="primary">ureF</name>
    <name evidence="4" type="ORF">OLEAN_C37240</name>
</gene>
<reference evidence="4 5" key="1">
    <citation type="journal article" date="2013" name="Nat. Commun.">
        <title>Genome sequence and functional genomic analysis of the oil-degrading bacterium Oleispira antarctica.</title>
        <authorList>
            <person name="Kube M."/>
            <person name="Chernikova T.N."/>
            <person name="Al-Ramahi Y."/>
            <person name="Beloqui A."/>
            <person name="Lopez-Cortez N."/>
            <person name="Guazzaroni M.E."/>
            <person name="Heipieper H.J."/>
            <person name="Klages S."/>
            <person name="Kotsyurbenko O.R."/>
            <person name="Langer I."/>
            <person name="Nechitaylo T.Y."/>
            <person name="Lunsdorf H."/>
            <person name="Fernandez M."/>
            <person name="Juarez S."/>
            <person name="Ciordia S."/>
            <person name="Singer A."/>
            <person name="Kagan O."/>
            <person name="Egorova O."/>
            <person name="Petit P.A."/>
            <person name="Stogios P."/>
            <person name="Kim Y."/>
            <person name="Tchigvintsev A."/>
            <person name="Flick R."/>
            <person name="Denaro R."/>
            <person name="Genovese M."/>
            <person name="Albar J.P."/>
            <person name="Reva O.N."/>
            <person name="Martinez-Gomariz M."/>
            <person name="Tran H."/>
            <person name="Ferrer M."/>
            <person name="Savchenko A."/>
            <person name="Yakunin A.F."/>
            <person name="Yakimov M.M."/>
            <person name="Golyshina O.V."/>
            <person name="Reinhardt R."/>
            <person name="Golyshin P.N."/>
        </authorList>
    </citation>
    <scope>NUCLEOTIDE SEQUENCE [LARGE SCALE GENOMIC DNA]</scope>
</reference>
<proteinExistence type="inferred from homology"/>
<dbReference type="PANTHER" id="PTHR33620:SF1">
    <property type="entry name" value="UREASE ACCESSORY PROTEIN F"/>
    <property type="match status" value="1"/>
</dbReference>
<dbReference type="PIRSF" id="PIRSF009467">
    <property type="entry name" value="Ureas_acces_UreF"/>
    <property type="match status" value="1"/>
</dbReference>
<evidence type="ECO:0000256" key="3">
    <source>
        <dbReference type="HAMAP-Rule" id="MF_01385"/>
    </source>
</evidence>
<comment type="similarity">
    <text evidence="3">Belongs to the UreF family.</text>
</comment>
<dbReference type="Proteomes" id="UP000032749">
    <property type="component" value="Chromosome"/>
</dbReference>
<sequence length="244" mass="27308">MQTTSLLNLLHISSPALPIGAFAYSQGLEYTLEAGWCKNADDVEQWIKSVMIHGLGGIDLPILKRLHQTWNAYFIEHEEADKQVNEENSDSDSLNAQSLKTWNATLLAFRETKELYLEDIQVGDAFKQWHKSQSVEHIAKLDVVDKPTVACMYALNGVIKGLTVEECLIGFVWSWLENQITSASKAMPMGQTDGQNIIRHLIPEIEAIVENAMQLEDDDIGSGLVGLSMSSALHETQYSRLFRS</sequence>
<dbReference type="PANTHER" id="PTHR33620">
    <property type="entry name" value="UREASE ACCESSORY PROTEIN F"/>
    <property type="match status" value="1"/>
</dbReference>